<feature type="domain" description="Helicase C-terminal" evidence="7">
    <location>
        <begin position="341"/>
        <end position="524"/>
    </location>
</feature>
<dbReference type="PANTHER" id="PTHR18934:SF221">
    <property type="entry name" value="ATP-DEPENDENT RNA HELICASE DHX34-RELATED"/>
    <property type="match status" value="1"/>
</dbReference>
<dbReference type="CDD" id="cd18791">
    <property type="entry name" value="SF2_C_RHA"/>
    <property type="match status" value="1"/>
</dbReference>
<dbReference type="InterPro" id="IPR048333">
    <property type="entry name" value="HA2_WH"/>
</dbReference>
<dbReference type="OrthoDB" id="10253254at2759"/>
<organism evidence="8 9">
    <name type="scientific">Mortierella isabellina</name>
    <name type="common">Filamentous fungus</name>
    <name type="synonym">Umbelopsis isabellina</name>
    <dbReference type="NCBI Taxonomy" id="91625"/>
    <lineage>
        <taxon>Eukaryota</taxon>
        <taxon>Fungi</taxon>
        <taxon>Fungi incertae sedis</taxon>
        <taxon>Mucoromycota</taxon>
        <taxon>Mucoromycotina</taxon>
        <taxon>Umbelopsidomycetes</taxon>
        <taxon>Umbelopsidales</taxon>
        <taxon>Umbelopsidaceae</taxon>
        <taxon>Umbelopsis</taxon>
    </lineage>
</organism>
<dbReference type="InterPro" id="IPR014001">
    <property type="entry name" value="Helicase_ATP-bd"/>
</dbReference>
<dbReference type="AlphaFoldDB" id="A0A8H7PTU4"/>
<evidence type="ECO:0008006" key="10">
    <source>
        <dbReference type="Google" id="ProtNLM"/>
    </source>
</evidence>
<keyword evidence="9" id="KW-1185">Reference proteome</keyword>
<dbReference type="Pfam" id="PF07717">
    <property type="entry name" value="OB_NTP_bind"/>
    <property type="match status" value="1"/>
</dbReference>
<sequence>MKRSKDRVRYDVDGSVIKNTLHDKKVWNLREILDNPGQKAKARRDAQEFIKTTSHAPQQEEQGNDDLPWSEGADEIFFCKQKRGLATFFLRRGSPKYDEFKGFYRKYRSLREWKLQKEKLNQNQRSKGQDLREESETLRHAIVLFHDYHNKQQAAAREKIEKDRQELPITKYEKAIIYTLRKHRVLLIAGDTGCGKSTQVPQMLLKAGFSRIACTQPRRIACSSLAKRVSYETMNEYGSEIAYQVRFEGTATTRTRALFLTEGLLLRQYANDRKLSRYDVIVVDEVHERHLIGDFLLGILKQLLKERDDMHVILMSATLNAELFAQYFDAPAIMVPGKMFDVKIMYMPNEKEDKNLVDEAEYQRRQRLEIKTSVASRSERISAAPYLKIMDYIDQSVPSTERGDLLIFMSGIEEITTLAEGLTPYAEQTKAETSVTIDGIRFIIDSGKVKELSHDANCNMSKLSEFWISKASAAQRTGRAGRTGPGECFRLYSENEYNHMNEFAVPEIQRAPLEHVVLDIKALELGSPHEYDFIEKPSPIALESSINLLKALEALSSDEQVTPLGKVLADLPIDAVLGKMLIMSTVFHLVDQIIIIAAGMSVQSPFIRLPRNANPEITKNRRTLDSPHGDPFTLLNLWKAWLDVKAQRGESSRSWCKRHGVEEQRLYEITKLKKQFEKILSDFQPGILAELEAARISNQMLETDRMQKRDLLRKERRQQRQPKRRKILDMTSIDEENMEDVLDSSTDIRDLEFSLTNDLDTLRSRNKDQMEPSTVNLIKLIICSGLYPQFAFPDEHNPYRKSNELIFHTQAKRFLSLHPSSVLAAHPEWIQGTGENVRKDDADVMHELRHEFLCYLQLLETNKPYIVNLLRVAVDINHDCSVIVFDRYYMLSFRTLPVAEHVLELAHRLRTIWSVLINERIQLSKVSLRDDTSHTKQWKNDESTMEKLPAVVRKIAETEDRIKQKHADPSRPMDKHQFQMEVDSLCGELSIFMETLISAELRLAKSTELLKMYKVKRADDQDADLPVTWNPRFVEHSGIQITDYMWYNSINAESTATSIPEPEPRISDNTPMFWGCRGCETTFTFTRRQIFEHVANCNIRSANELPTSDEIATERTA</sequence>
<dbReference type="GO" id="GO:0004386">
    <property type="term" value="F:helicase activity"/>
    <property type="evidence" value="ECO:0007669"/>
    <property type="project" value="UniProtKB-KW"/>
</dbReference>
<evidence type="ECO:0000313" key="9">
    <source>
        <dbReference type="Proteomes" id="UP000654370"/>
    </source>
</evidence>
<name>A0A8H7PTU4_MORIS</name>
<keyword evidence="1" id="KW-0547">Nucleotide-binding</keyword>
<keyword evidence="2" id="KW-0378">Hydrolase</keyword>
<dbReference type="PANTHER" id="PTHR18934">
    <property type="entry name" value="ATP-DEPENDENT RNA HELICASE"/>
    <property type="match status" value="1"/>
</dbReference>
<dbReference type="SMART" id="SM00487">
    <property type="entry name" value="DEXDc"/>
    <property type="match status" value="1"/>
</dbReference>
<dbReference type="Proteomes" id="UP000654370">
    <property type="component" value="Unassembled WGS sequence"/>
</dbReference>
<evidence type="ECO:0000313" key="8">
    <source>
        <dbReference type="EMBL" id="KAG2179770.1"/>
    </source>
</evidence>
<dbReference type="Pfam" id="PF00270">
    <property type="entry name" value="DEAD"/>
    <property type="match status" value="1"/>
</dbReference>
<dbReference type="Gene3D" id="1.20.120.1080">
    <property type="match status" value="1"/>
</dbReference>
<keyword evidence="3" id="KW-0347">Helicase</keyword>
<dbReference type="GO" id="GO:0003723">
    <property type="term" value="F:RNA binding"/>
    <property type="evidence" value="ECO:0007669"/>
    <property type="project" value="TreeGrafter"/>
</dbReference>
<dbReference type="PROSITE" id="PS51192">
    <property type="entry name" value="HELICASE_ATP_BIND_1"/>
    <property type="match status" value="1"/>
</dbReference>
<evidence type="ECO:0000259" key="6">
    <source>
        <dbReference type="PROSITE" id="PS51192"/>
    </source>
</evidence>
<proteinExistence type="predicted"/>
<comment type="caution">
    <text evidence="8">The sequence shown here is derived from an EMBL/GenBank/DDBJ whole genome shotgun (WGS) entry which is preliminary data.</text>
</comment>
<dbReference type="SMART" id="SM00847">
    <property type="entry name" value="HA2"/>
    <property type="match status" value="1"/>
</dbReference>
<feature type="domain" description="Helicase ATP-binding" evidence="6">
    <location>
        <begin position="177"/>
        <end position="337"/>
    </location>
</feature>
<evidence type="ECO:0000256" key="1">
    <source>
        <dbReference type="ARBA" id="ARBA00022741"/>
    </source>
</evidence>
<dbReference type="Pfam" id="PF21010">
    <property type="entry name" value="HA2_C"/>
    <property type="match status" value="1"/>
</dbReference>
<dbReference type="Pfam" id="PF04408">
    <property type="entry name" value="WHD_HA2"/>
    <property type="match status" value="1"/>
</dbReference>
<accession>A0A8H7PTU4</accession>
<evidence type="ECO:0000259" key="7">
    <source>
        <dbReference type="PROSITE" id="PS51194"/>
    </source>
</evidence>
<dbReference type="FunFam" id="3.40.50.300:FF:000725">
    <property type="entry name" value="probable ATP-dependent RNA helicase DHX34"/>
    <property type="match status" value="1"/>
</dbReference>
<dbReference type="Gene3D" id="3.40.50.300">
    <property type="entry name" value="P-loop containing nucleotide triphosphate hydrolases"/>
    <property type="match status" value="2"/>
</dbReference>
<evidence type="ECO:0000256" key="3">
    <source>
        <dbReference type="ARBA" id="ARBA00022806"/>
    </source>
</evidence>
<dbReference type="InterPro" id="IPR011709">
    <property type="entry name" value="DEAD-box_helicase_OB_fold"/>
</dbReference>
<dbReference type="InterPro" id="IPR001650">
    <property type="entry name" value="Helicase_C-like"/>
</dbReference>
<evidence type="ECO:0000256" key="4">
    <source>
        <dbReference type="ARBA" id="ARBA00022840"/>
    </source>
</evidence>
<dbReference type="PROSITE" id="PS51194">
    <property type="entry name" value="HELICASE_CTER"/>
    <property type="match status" value="1"/>
</dbReference>
<dbReference type="SUPFAM" id="SSF52540">
    <property type="entry name" value="P-loop containing nucleoside triphosphate hydrolases"/>
    <property type="match status" value="1"/>
</dbReference>
<dbReference type="EMBL" id="JAEPQZ010000006">
    <property type="protein sequence ID" value="KAG2179770.1"/>
    <property type="molecule type" value="Genomic_DNA"/>
</dbReference>
<feature type="compositionally biased region" description="Polar residues" evidence="5">
    <location>
        <begin position="50"/>
        <end position="61"/>
    </location>
</feature>
<evidence type="ECO:0000256" key="5">
    <source>
        <dbReference type="SAM" id="MobiDB-lite"/>
    </source>
</evidence>
<dbReference type="InterPro" id="IPR011545">
    <property type="entry name" value="DEAD/DEAH_box_helicase_dom"/>
</dbReference>
<dbReference type="GO" id="GO:0016787">
    <property type="term" value="F:hydrolase activity"/>
    <property type="evidence" value="ECO:0007669"/>
    <property type="project" value="UniProtKB-KW"/>
</dbReference>
<keyword evidence="4" id="KW-0067">ATP-binding</keyword>
<gene>
    <name evidence="8" type="ORF">INT43_003553</name>
</gene>
<feature type="region of interest" description="Disordered" evidence="5">
    <location>
        <begin position="38"/>
        <end position="67"/>
    </location>
</feature>
<dbReference type="InterPro" id="IPR027417">
    <property type="entry name" value="P-loop_NTPase"/>
</dbReference>
<dbReference type="InterPro" id="IPR007502">
    <property type="entry name" value="Helicase-assoc_dom"/>
</dbReference>
<evidence type="ECO:0000256" key="2">
    <source>
        <dbReference type="ARBA" id="ARBA00022801"/>
    </source>
</evidence>
<dbReference type="GO" id="GO:0005524">
    <property type="term" value="F:ATP binding"/>
    <property type="evidence" value="ECO:0007669"/>
    <property type="project" value="UniProtKB-KW"/>
</dbReference>
<reference evidence="8" key="1">
    <citation type="submission" date="2020-12" db="EMBL/GenBank/DDBJ databases">
        <title>Metabolic potential, ecology and presence of endohyphal bacteria is reflected in genomic diversity of Mucoromycotina.</title>
        <authorList>
            <person name="Muszewska A."/>
            <person name="Okrasinska A."/>
            <person name="Steczkiewicz K."/>
            <person name="Drgas O."/>
            <person name="Orlowska M."/>
            <person name="Perlinska-Lenart U."/>
            <person name="Aleksandrzak-Piekarczyk T."/>
            <person name="Szatraj K."/>
            <person name="Zielenkiewicz U."/>
            <person name="Pilsyk S."/>
            <person name="Malc E."/>
            <person name="Mieczkowski P."/>
            <person name="Kruszewska J.S."/>
            <person name="Biernat P."/>
            <person name="Pawlowska J."/>
        </authorList>
    </citation>
    <scope>NUCLEOTIDE SEQUENCE</scope>
    <source>
        <strain evidence="8">WA0000067209</strain>
    </source>
</reference>
<protein>
    <recommendedName>
        <fullName evidence="10">P-loop containing nucleoside triphosphate hydrolase protein</fullName>
    </recommendedName>
</protein>